<feature type="region of interest" description="Disordered" evidence="1">
    <location>
        <begin position="104"/>
        <end position="124"/>
    </location>
</feature>
<feature type="compositionally biased region" description="Basic and acidic residues" evidence="1">
    <location>
        <begin position="220"/>
        <end position="231"/>
    </location>
</feature>
<evidence type="ECO:0000256" key="1">
    <source>
        <dbReference type="SAM" id="MobiDB-lite"/>
    </source>
</evidence>
<dbReference type="AlphaFoldDB" id="A0AAD6XR55"/>
<feature type="region of interest" description="Disordered" evidence="1">
    <location>
        <begin position="220"/>
        <end position="265"/>
    </location>
</feature>
<evidence type="ECO:0000313" key="3">
    <source>
        <dbReference type="Proteomes" id="UP001222325"/>
    </source>
</evidence>
<proteinExistence type="predicted"/>
<feature type="compositionally biased region" description="Basic residues" evidence="1">
    <location>
        <begin position="34"/>
        <end position="48"/>
    </location>
</feature>
<protein>
    <submittedName>
        <fullName evidence="2">Uncharacterized protein</fullName>
    </submittedName>
</protein>
<name>A0AAD6XR55_9AGAR</name>
<gene>
    <name evidence="2" type="ORF">B0H15DRAFT_853854</name>
</gene>
<feature type="region of interest" description="Disordered" evidence="1">
    <location>
        <begin position="1"/>
        <end position="77"/>
    </location>
</feature>
<comment type="caution">
    <text evidence="2">The sequence shown here is derived from an EMBL/GenBank/DDBJ whole genome shotgun (WGS) entry which is preliminary data.</text>
</comment>
<feature type="compositionally biased region" description="Basic residues" evidence="1">
    <location>
        <begin position="11"/>
        <end position="23"/>
    </location>
</feature>
<reference evidence="2" key="1">
    <citation type="submission" date="2023-03" db="EMBL/GenBank/DDBJ databases">
        <title>Massive genome expansion in bonnet fungi (Mycena s.s.) driven by repeated elements and novel gene families across ecological guilds.</title>
        <authorList>
            <consortium name="Lawrence Berkeley National Laboratory"/>
            <person name="Harder C.B."/>
            <person name="Miyauchi S."/>
            <person name="Viragh M."/>
            <person name="Kuo A."/>
            <person name="Thoen E."/>
            <person name="Andreopoulos B."/>
            <person name="Lu D."/>
            <person name="Skrede I."/>
            <person name="Drula E."/>
            <person name="Henrissat B."/>
            <person name="Morin E."/>
            <person name="Kohler A."/>
            <person name="Barry K."/>
            <person name="LaButti K."/>
            <person name="Morin E."/>
            <person name="Salamov A."/>
            <person name="Lipzen A."/>
            <person name="Mereny Z."/>
            <person name="Hegedus B."/>
            <person name="Baldrian P."/>
            <person name="Stursova M."/>
            <person name="Weitz H."/>
            <person name="Taylor A."/>
            <person name="Grigoriev I.V."/>
            <person name="Nagy L.G."/>
            <person name="Martin F."/>
            <person name="Kauserud H."/>
        </authorList>
    </citation>
    <scope>NUCLEOTIDE SEQUENCE</scope>
    <source>
        <strain evidence="2">CBHHK173m</strain>
    </source>
</reference>
<sequence length="265" mass="27947">MRPADPSQAVSRRRGRVPAHRVPKPYLPCPVPRAPHRARSRCGTRSHAGRVCGAHAPRAAPGESAPGTRREAGGRGVTRPLPAAFAATQSAAYPGTALWRGSCAGDPAREASDATSRGESRHAPRAARFCHGVRAHLRAASVEGEGGRAQSAGREWRAGLKGVAEDSEGGGGVARAPQIRRLVRISASGATRVLLTEARLGSSRRAARIQRIRPAHRIRETSARTRARARESAGCGARRGVASPPRSDFERSRSRRVGAGDSSSS</sequence>
<dbReference type="EMBL" id="JARJCN010000048">
    <property type="protein sequence ID" value="KAJ7081872.1"/>
    <property type="molecule type" value="Genomic_DNA"/>
</dbReference>
<keyword evidence="3" id="KW-1185">Reference proteome</keyword>
<evidence type="ECO:0000313" key="2">
    <source>
        <dbReference type="EMBL" id="KAJ7081872.1"/>
    </source>
</evidence>
<organism evidence="2 3">
    <name type="scientific">Mycena belliarum</name>
    <dbReference type="NCBI Taxonomy" id="1033014"/>
    <lineage>
        <taxon>Eukaryota</taxon>
        <taxon>Fungi</taxon>
        <taxon>Dikarya</taxon>
        <taxon>Basidiomycota</taxon>
        <taxon>Agaricomycotina</taxon>
        <taxon>Agaricomycetes</taxon>
        <taxon>Agaricomycetidae</taxon>
        <taxon>Agaricales</taxon>
        <taxon>Marasmiineae</taxon>
        <taxon>Mycenaceae</taxon>
        <taxon>Mycena</taxon>
    </lineage>
</organism>
<feature type="compositionally biased region" description="Basic and acidic residues" evidence="1">
    <location>
        <begin position="107"/>
        <end position="122"/>
    </location>
</feature>
<dbReference type="Proteomes" id="UP001222325">
    <property type="component" value="Unassembled WGS sequence"/>
</dbReference>
<accession>A0AAD6XR55</accession>